<accession>A0AAQ3MRE5</accession>
<dbReference type="GO" id="GO:0005615">
    <property type="term" value="C:extracellular space"/>
    <property type="evidence" value="ECO:0007669"/>
    <property type="project" value="TreeGrafter"/>
</dbReference>
<dbReference type="PANTHER" id="PTHR22897">
    <property type="entry name" value="QUIESCIN Q6-RELATED SULFHYDRYL OXIDASE"/>
    <property type="match status" value="1"/>
</dbReference>
<evidence type="ECO:0000256" key="2">
    <source>
        <dbReference type="ARBA" id="ARBA00004613"/>
    </source>
</evidence>
<dbReference type="FunFam" id="1.20.120.310:FF:000004">
    <property type="entry name" value="Sulfhydryl oxidase"/>
    <property type="match status" value="1"/>
</dbReference>
<reference evidence="13 14" key="1">
    <citation type="journal article" date="2023" name="Life. Sci Alliance">
        <title>Evolutionary insights into 3D genome organization and epigenetic landscape of Vigna mungo.</title>
        <authorList>
            <person name="Junaid A."/>
            <person name="Singh B."/>
            <person name="Bhatia S."/>
        </authorList>
    </citation>
    <scope>NUCLEOTIDE SEQUENCE [LARGE SCALE GENOMIC DNA]</scope>
    <source>
        <strain evidence="13">Urdbean</strain>
    </source>
</reference>
<gene>
    <name evidence="13" type="ORF">V8G54_027791</name>
</gene>
<evidence type="ECO:0000256" key="8">
    <source>
        <dbReference type="ARBA" id="ARBA00023157"/>
    </source>
</evidence>
<feature type="transmembrane region" description="Helical" evidence="11">
    <location>
        <begin position="528"/>
        <end position="552"/>
    </location>
</feature>
<dbReference type="InterPro" id="IPR017905">
    <property type="entry name" value="ERV/ALR_sulphydryl_oxidase"/>
</dbReference>
<keyword evidence="10" id="KW-0676">Redox-active center</keyword>
<keyword evidence="6 11" id="KW-0274">FAD</keyword>
<keyword evidence="9" id="KW-0325">Glycoprotein</keyword>
<keyword evidence="5" id="KW-0732">Signal</keyword>
<evidence type="ECO:0000256" key="10">
    <source>
        <dbReference type="ARBA" id="ARBA00023284"/>
    </source>
</evidence>
<comment type="subcellular location">
    <subcellularLocation>
        <location evidence="2">Secreted</location>
    </subcellularLocation>
</comment>
<dbReference type="InterPro" id="IPR036774">
    <property type="entry name" value="ERV/ALR_sulphydryl_oxid_sf"/>
</dbReference>
<evidence type="ECO:0000256" key="1">
    <source>
        <dbReference type="ARBA" id="ARBA00001974"/>
    </source>
</evidence>
<dbReference type="Proteomes" id="UP001374535">
    <property type="component" value="Chromosome 9"/>
</dbReference>
<evidence type="ECO:0000256" key="11">
    <source>
        <dbReference type="RuleBase" id="RU371123"/>
    </source>
</evidence>
<comment type="catalytic activity">
    <reaction evidence="11">
        <text>2 R'C(R)SH + O2 = R'C(R)S-S(R)CR' + H2O2</text>
        <dbReference type="Rhea" id="RHEA:17357"/>
        <dbReference type="ChEBI" id="CHEBI:15379"/>
        <dbReference type="ChEBI" id="CHEBI:16240"/>
        <dbReference type="ChEBI" id="CHEBI:16520"/>
        <dbReference type="ChEBI" id="CHEBI:17412"/>
        <dbReference type="EC" id="1.8.3.2"/>
    </reaction>
</comment>
<dbReference type="GO" id="GO:0006457">
    <property type="term" value="P:protein folding"/>
    <property type="evidence" value="ECO:0007669"/>
    <property type="project" value="TreeGrafter"/>
</dbReference>
<dbReference type="GO" id="GO:0016971">
    <property type="term" value="F:flavin-dependent sulfhydryl oxidase activity"/>
    <property type="evidence" value="ECO:0007669"/>
    <property type="project" value="InterPro"/>
</dbReference>
<keyword evidence="7 11" id="KW-0560">Oxidoreductase</keyword>
<dbReference type="InterPro" id="IPR039798">
    <property type="entry name" value="Sulfhydryl_oxidase"/>
</dbReference>
<dbReference type="GO" id="GO:0000139">
    <property type="term" value="C:Golgi membrane"/>
    <property type="evidence" value="ECO:0007669"/>
    <property type="project" value="TreeGrafter"/>
</dbReference>
<organism evidence="13 14">
    <name type="scientific">Vigna mungo</name>
    <name type="common">Black gram</name>
    <name type="synonym">Phaseolus mungo</name>
    <dbReference type="NCBI Taxonomy" id="3915"/>
    <lineage>
        <taxon>Eukaryota</taxon>
        <taxon>Viridiplantae</taxon>
        <taxon>Streptophyta</taxon>
        <taxon>Embryophyta</taxon>
        <taxon>Tracheophyta</taxon>
        <taxon>Spermatophyta</taxon>
        <taxon>Magnoliopsida</taxon>
        <taxon>eudicotyledons</taxon>
        <taxon>Gunneridae</taxon>
        <taxon>Pentapetalae</taxon>
        <taxon>rosids</taxon>
        <taxon>fabids</taxon>
        <taxon>Fabales</taxon>
        <taxon>Fabaceae</taxon>
        <taxon>Papilionoideae</taxon>
        <taxon>50 kb inversion clade</taxon>
        <taxon>NPAAA clade</taxon>
        <taxon>indigoferoid/millettioid clade</taxon>
        <taxon>Phaseoleae</taxon>
        <taxon>Vigna</taxon>
    </lineage>
</organism>
<evidence type="ECO:0000256" key="6">
    <source>
        <dbReference type="ARBA" id="ARBA00022827"/>
    </source>
</evidence>
<keyword evidence="11" id="KW-0812">Transmembrane</keyword>
<dbReference type="Gene3D" id="3.40.30.10">
    <property type="entry name" value="Glutaredoxin"/>
    <property type="match status" value="1"/>
</dbReference>
<keyword evidence="11" id="KW-0472">Membrane</keyword>
<evidence type="ECO:0000313" key="13">
    <source>
        <dbReference type="EMBL" id="WVY95640.1"/>
    </source>
</evidence>
<dbReference type="SUPFAM" id="SSF69000">
    <property type="entry name" value="FAD-dependent thiol oxidase"/>
    <property type="match status" value="1"/>
</dbReference>
<proteinExistence type="predicted"/>
<keyword evidence="3" id="KW-0964">Secreted</keyword>
<protein>
    <recommendedName>
        <fullName evidence="11">Sulfhydryl oxidase</fullName>
        <ecNumber evidence="11">1.8.3.2</ecNumber>
    </recommendedName>
</protein>
<name>A0AAQ3MRE5_VIGMU</name>
<evidence type="ECO:0000256" key="7">
    <source>
        <dbReference type="ARBA" id="ARBA00023002"/>
    </source>
</evidence>
<dbReference type="AlphaFoldDB" id="A0AAQ3MRE5"/>
<evidence type="ECO:0000313" key="14">
    <source>
        <dbReference type="Proteomes" id="UP001374535"/>
    </source>
</evidence>
<dbReference type="PROSITE" id="PS51324">
    <property type="entry name" value="ERV_ALR"/>
    <property type="match status" value="1"/>
</dbReference>
<keyword evidence="4 11" id="KW-0285">Flavoprotein</keyword>
<keyword evidence="11" id="KW-1133">Transmembrane helix</keyword>
<evidence type="ECO:0000259" key="12">
    <source>
        <dbReference type="PROSITE" id="PS51324"/>
    </source>
</evidence>
<feature type="domain" description="ERV/ALR sulfhydryl oxidase" evidence="12">
    <location>
        <begin position="358"/>
        <end position="460"/>
    </location>
</feature>
<comment type="cofactor">
    <cofactor evidence="1 11">
        <name>FAD</name>
        <dbReference type="ChEBI" id="CHEBI:57692"/>
    </cofactor>
</comment>
<sequence length="571" mass="64234">MAMKKKKQLNQGNRGNRVIQGLVSERSASAISDPKQRKAYGNDVFTFGSVSVHTFCVLFSDFVFLRVKNAVNHPDYAVELNGTNFDAVLKETPATFAIVEFFAHWLVFAEMVFSTGTSSLVKPHYEKVARLFNGPDAVHPGIILMTRVDCASKVRAPYLAFLIRPSSPSKFVGGGWDPKQDKSDIRVIDDARTADRLLSWINKQLGSSFGLDDQKFQNELLSSNVSDPGQIARAIYDVEEATSTAFDIILEHKMIKPETRASLIKFLQLLAAHHPSRRQDKAFTDMRDPFFAQCRKGTAEFLVSFDDLYPTDFWSTKQEDDNSSIRNFKICGKDVPRGYWGQSGIFVGKCGGRLGGLEGRELGNPLVGCEWLLQCCHIQIEDGESQFTFNAICDFVHNFFICEECRQHFYKMCSSVTSPFNTAREFALWLWISHNKVNERLMKEEASLGTADPNFPKTIWPPNQLCASCYKVLDQKSNKIEWNHDEVFKFLTDYYGKTLTSLYKNRNMDGNDGAEGAGEDLIVATNAIVVPVGAALAIAVASCAFGALACYWRSQQKSRKYFHHLHSLKNI</sequence>
<dbReference type="EMBL" id="CP144692">
    <property type="protein sequence ID" value="WVY95640.1"/>
    <property type="molecule type" value="Genomic_DNA"/>
</dbReference>
<evidence type="ECO:0000256" key="3">
    <source>
        <dbReference type="ARBA" id="ARBA00022525"/>
    </source>
</evidence>
<dbReference type="Pfam" id="PF04777">
    <property type="entry name" value="Evr1_Alr"/>
    <property type="match status" value="1"/>
</dbReference>
<dbReference type="FunFam" id="3.40.30.10:FF:000244">
    <property type="entry name" value="Sulfhydryl oxidase"/>
    <property type="match status" value="1"/>
</dbReference>
<dbReference type="Gene3D" id="1.20.120.310">
    <property type="entry name" value="ERV/ALR sulfhydryl oxidase domain"/>
    <property type="match status" value="1"/>
</dbReference>
<keyword evidence="14" id="KW-1185">Reference proteome</keyword>
<keyword evidence="8" id="KW-1015">Disulfide bond</keyword>
<evidence type="ECO:0000256" key="5">
    <source>
        <dbReference type="ARBA" id="ARBA00022729"/>
    </source>
</evidence>
<dbReference type="PANTHER" id="PTHR22897:SF8">
    <property type="entry name" value="SULFHYDRYL OXIDASE"/>
    <property type="match status" value="1"/>
</dbReference>
<evidence type="ECO:0000256" key="9">
    <source>
        <dbReference type="ARBA" id="ARBA00023180"/>
    </source>
</evidence>
<dbReference type="EC" id="1.8.3.2" evidence="11"/>
<dbReference type="GO" id="GO:0003756">
    <property type="term" value="F:protein disulfide isomerase activity"/>
    <property type="evidence" value="ECO:0007669"/>
    <property type="project" value="TreeGrafter"/>
</dbReference>
<evidence type="ECO:0000256" key="4">
    <source>
        <dbReference type="ARBA" id="ARBA00022630"/>
    </source>
</evidence>